<reference evidence="4" key="1">
    <citation type="journal article" date="2019" name="Int. J. Syst. Evol. Microbiol.">
        <title>The Global Catalogue of Microorganisms (GCM) 10K type strain sequencing project: providing services to taxonomists for standard genome sequencing and annotation.</title>
        <authorList>
            <consortium name="The Broad Institute Genomics Platform"/>
            <consortium name="The Broad Institute Genome Sequencing Center for Infectious Disease"/>
            <person name="Wu L."/>
            <person name="Ma J."/>
        </authorList>
    </citation>
    <scope>NUCLEOTIDE SEQUENCE [LARGE SCALE GENOMIC DNA]</scope>
    <source>
        <strain evidence="4">CCUG 53519</strain>
    </source>
</reference>
<organism evidence="3 4">
    <name type="scientific">Paenibacillus provencensis</name>
    <dbReference type="NCBI Taxonomy" id="441151"/>
    <lineage>
        <taxon>Bacteria</taxon>
        <taxon>Bacillati</taxon>
        <taxon>Bacillota</taxon>
        <taxon>Bacilli</taxon>
        <taxon>Bacillales</taxon>
        <taxon>Paenibacillaceae</taxon>
        <taxon>Paenibacillus</taxon>
    </lineage>
</organism>
<dbReference type="SUPFAM" id="SSF48208">
    <property type="entry name" value="Six-hairpin glycosidases"/>
    <property type="match status" value="1"/>
</dbReference>
<sequence length="841" mass="94957">MGEVHHINRHELQNVNAYLNAATLGKETMYVMTAGMKGGKVSSKNRLVTRYPSSWWKSKWREALPSGNGMIGASVYGGVQDETILINHLGLWHGGQIGVLPDVSHTLEDTRRLMDEGRFQEASWVLTRALKEKGYNSTLSAPLPLADLRLSMTGQEAFRHYRRSLNMETGEVVVSWLDGEEAYNRSLFVSRADHMIVYRLKSSVSSVDASLTFDIHPSDNPSRAELLQALKETADWAVEGEFLSFAARYENGTDYGAVLRVKTDSGGQVRREGERLRVTKANEVLILVKVFTEDARSKAWPRLKKELAEVGSSYTELLEAHVLLHKALFSSASVELSSSEEPENNENRSTEELLLTAYDGKASVSLLEKLWAYGRYLYISSTEEKGLPMPLYGLWGGDYRLMWCHYMANENVQMMNWHAPVGGLSSLMKPLFRHYDSLLGIFRENARKLYGARGIFIPAGTTPGIGSPTQIVPVILNWTGAAGWLARHYYEYYLYTGDEQFLRDEALPFMTEASLFYEDFLTEGEDGLLHIYPSVSPENTPGNYIPDMAESLDHPMPTAIDATMDVAIIRELFTNLIEGSRRTGHSEEDIVRWEHILKRLPAYKLNEDGVLKEWIHPEFHDRYNHRHLSHIYPVFPGQEFAREESPELFHGLERAVHMRVLGAQTGWSLAHMSAVYARLGDGEKALDSLDILTRSCLLTNLFTVHNDWRDMGVTMNKAQAPVQLDASLGITNAIQEMLLYVSPRMVKLLPALPDRLEAGRVRGFRFCTGSISLQWDRRTKSFAAEIKAERATDITLVLPDFAAKYRLTGVDLDVHASTVYSHTYDIQMEPGQVLYITNEEG</sequence>
<evidence type="ECO:0000313" key="4">
    <source>
        <dbReference type="Proteomes" id="UP001597169"/>
    </source>
</evidence>
<keyword evidence="3" id="KW-0378">Hydrolase</keyword>
<dbReference type="InterPro" id="IPR016518">
    <property type="entry name" value="Alpha-L-fucosidase"/>
</dbReference>
<dbReference type="Pfam" id="PF22124">
    <property type="entry name" value="Glyco_hydro_95_cat"/>
    <property type="match status" value="1"/>
</dbReference>
<accession>A0ABW3PS22</accession>
<feature type="domain" description="Glycosyl hydrolase family 95 N-terminal" evidence="1">
    <location>
        <begin position="59"/>
        <end position="294"/>
    </location>
</feature>
<feature type="domain" description="Glycosyl hydrolase family 95 catalytic" evidence="2">
    <location>
        <begin position="313"/>
        <end position="738"/>
    </location>
</feature>
<keyword evidence="4" id="KW-1185">Reference proteome</keyword>
<dbReference type="InterPro" id="IPR012341">
    <property type="entry name" value="6hp_glycosidase-like_sf"/>
</dbReference>
<dbReference type="InterPro" id="IPR008928">
    <property type="entry name" value="6-hairpin_glycosidase_sf"/>
</dbReference>
<dbReference type="InterPro" id="IPR054363">
    <property type="entry name" value="GH95_cat"/>
</dbReference>
<dbReference type="Pfam" id="PF14498">
    <property type="entry name" value="Glyco_hyd_65N_2"/>
    <property type="match status" value="1"/>
</dbReference>
<dbReference type="RefSeq" id="WP_251584314.1">
    <property type="nucleotide sequence ID" value="NZ_JBHTKX010000001.1"/>
</dbReference>
<dbReference type="Proteomes" id="UP001597169">
    <property type="component" value="Unassembled WGS sequence"/>
</dbReference>
<dbReference type="Gene3D" id="1.50.10.10">
    <property type="match status" value="1"/>
</dbReference>
<evidence type="ECO:0000259" key="2">
    <source>
        <dbReference type="Pfam" id="PF22124"/>
    </source>
</evidence>
<comment type="caution">
    <text evidence="3">The sequence shown here is derived from an EMBL/GenBank/DDBJ whole genome shotgun (WGS) entry which is preliminary data.</text>
</comment>
<evidence type="ECO:0000259" key="1">
    <source>
        <dbReference type="Pfam" id="PF14498"/>
    </source>
</evidence>
<dbReference type="PIRSF" id="PIRSF007663">
    <property type="entry name" value="UCP007663"/>
    <property type="match status" value="1"/>
</dbReference>
<dbReference type="PANTHER" id="PTHR31084">
    <property type="entry name" value="ALPHA-L-FUCOSIDASE 2"/>
    <property type="match status" value="1"/>
</dbReference>
<proteinExistence type="predicted"/>
<gene>
    <name evidence="3" type="ORF">ACFQ3J_00160</name>
</gene>
<dbReference type="EMBL" id="JBHTKX010000001">
    <property type="protein sequence ID" value="MFD1126587.1"/>
    <property type="molecule type" value="Genomic_DNA"/>
</dbReference>
<name>A0ABW3PS22_9BACL</name>
<dbReference type="PANTHER" id="PTHR31084:SF0">
    <property type="entry name" value="ALPHA-L-FUCOSIDASE 2"/>
    <property type="match status" value="1"/>
</dbReference>
<evidence type="ECO:0000313" key="3">
    <source>
        <dbReference type="EMBL" id="MFD1126587.1"/>
    </source>
</evidence>
<dbReference type="InterPro" id="IPR027414">
    <property type="entry name" value="GH95_N_dom"/>
</dbReference>
<dbReference type="GO" id="GO:0016787">
    <property type="term" value="F:hydrolase activity"/>
    <property type="evidence" value="ECO:0007669"/>
    <property type="project" value="UniProtKB-KW"/>
</dbReference>
<protein>
    <submittedName>
        <fullName evidence="3">Glycoside hydrolase N-terminal domain-containing protein</fullName>
    </submittedName>
</protein>